<dbReference type="InterPro" id="IPR011006">
    <property type="entry name" value="CheY-like_superfamily"/>
</dbReference>
<dbReference type="GO" id="GO:0005737">
    <property type="term" value="C:cytoplasm"/>
    <property type="evidence" value="ECO:0007669"/>
    <property type="project" value="UniProtKB-SubCell"/>
</dbReference>
<evidence type="ECO:0000256" key="1">
    <source>
        <dbReference type="ARBA" id="ARBA00004496"/>
    </source>
</evidence>
<keyword evidence="12" id="KW-1185">Reference proteome</keyword>
<dbReference type="Pfam" id="PF12833">
    <property type="entry name" value="HTH_18"/>
    <property type="match status" value="1"/>
</dbReference>
<organism evidence="11 12">
    <name type="scientific">Cohnella phaseoli</name>
    <dbReference type="NCBI Taxonomy" id="456490"/>
    <lineage>
        <taxon>Bacteria</taxon>
        <taxon>Bacillati</taxon>
        <taxon>Bacillota</taxon>
        <taxon>Bacilli</taxon>
        <taxon>Bacillales</taxon>
        <taxon>Paenibacillaceae</taxon>
        <taxon>Cohnella</taxon>
    </lineage>
</organism>
<name>A0A3D9KHM0_9BACL</name>
<dbReference type="PROSITE" id="PS00041">
    <property type="entry name" value="HTH_ARAC_FAMILY_1"/>
    <property type="match status" value="1"/>
</dbReference>
<comment type="subcellular location">
    <subcellularLocation>
        <location evidence="1">Cytoplasm</location>
    </subcellularLocation>
</comment>
<evidence type="ECO:0000256" key="5">
    <source>
        <dbReference type="ARBA" id="ARBA00023015"/>
    </source>
</evidence>
<gene>
    <name evidence="11" type="ORF">DFP98_10479</name>
</gene>
<keyword evidence="2" id="KW-0963">Cytoplasm</keyword>
<dbReference type="InterPro" id="IPR051552">
    <property type="entry name" value="HptR"/>
</dbReference>
<dbReference type="InterPro" id="IPR018062">
    <property type="entry name" value="HTH_AraC-typ_CS"/>
</dbReference>
<evidence type="ECO:0000256" key="7">
    <source>
        <dbReference type="ARBA" id="ARBA00023163"/>
    </source>
</evidence>
<keyword evidence="5" id="KW-0805">Transcription regulation</keyword>
<evidence type="ECO:0000313" key="11">
    <source>
        <dbReference type="EMBL" id="RED85374.1"/>
    </source>
</evidence>
<dbReference type="SUPFAM" id="SSF52172">
    <property type="entry name" value="CheY-like"/>
    <property type="match status" value="1"/>
</dbReference>
<dbReference type="InterPro" id="IPR009057">
    <property type="entry name" value="Homeodomain-like_sf"/>
</dbReference>
<dbReference type="Gene3D" id="3.40.50.2300">
    <property type="match status" value="1"/>
</dbReference>
<evidence type="ECO:0000256" key="3">
    <source>
        <dbReference type="ARBA" id="ARBA00022553"/>
    </source>
</evidence>
<dbReference type="InterPro" id="IPR020449">
    <property type="entry name" value="Tscrpt_reg_AraC-type_HTH"/>
</dbReference>
<evidence type="ECO:0000259" key="9">
    <source>
        <dbReference type="PROSITE" id="PS01124"/>
    </source>
</evidence>
<dbReference type="PROSITE" id="PS01124">
    <property type="entry name" value="HTH_ARAC_FAMILY_2"/>
    <property type="match status" value="1"/>
</dbReference>
<evidence type="ECO:0000259" key="10">
    <source>
        <dbReference type="PROSITE" id="PS50110"/>
    </source>
</evidence>
<sequence>MYRLLIVEDEDIIRAGIKKIIQEMDLGFVSILEASSGRQALEIAGAQEVHVLVTDIRMGDGDGLELLADLAQAGIRCKTIILSGYGQFSYAQQAISLGVGEYLLKPIKKKNLYDALTKLIAQLDSERLLRPARETAETRPSAYDNHSIAHIVEFLERHYDQDITLRSAAEQIFMNPSYFSSLFKKKTGVNFVRYLQKLRIEKSKMLLLDPKYKIYEIATKIGFSDEKYFFKVFKSVTGITPNEYRDNKERV</sequence>
<evidence type="ECO:0000256" key="4">
    <source>
        <dbReference type="ARBA" id="ARBA00023012"/>
    </source>
</evidence>
<dbReference type="OrthoDB" id="247151at2"/>
<evidence type="ECO:0000313" key="12">
    <source>
        <dbReference type="Proteomes" id="UP000256977"/>
    </source>
</evidence>
<dbReference type="CDD" id="cd17536">
    <property type="entry name" value="REC_YesN-like"/>
    <property type="match status" value="1"/>
</dbReference>
<dbReference type="RefSeq" id="WP_116059799.1">
    <property type="nucleotide sequence ID" value="NZ_QRDZ01000004.1"/>
</dbReference>
<dbReference type="EMBL" id="QRDZ01000004">
    <property type="protein sequence ID" value="RED85374.1"/>
    <property type="molecule type" value="Genomic_DNA"/>
</dbReference>
<reference evidence="11 12" key="1">
    <citation type="submission" date="2018-07" db="EMBL/GenBank/DDBJ databases">
        <title>Genomic Encyclopedia of Type Strains, Phase III (KMG-III): the genomes of soil and plant-associated and newly described type strains.</title>
        <authorList>
            <person name="Whitman W."/>
        </authorList>
    </citation>
    <scope>NUCLEOTIDE SEQUENCE [LARGE SCALE GENOMIC DNA]</scope>
    <source>
        <strain evidence="11 12">CECT 7287</strain>
    </source>
</reference>
<dbReference type="GO" id="GO:0003700">
    <property type="term" value="F:DNA-binding transcription factor activity"/>
    <property type="evidence" value="ECO:0007669"/>
    <property type="project" value="InterPro"/>
</dbReference>
<proteinExistence type="predicted"/>
<dbReference type="PANTHER" id="PTHR42713">
    <property type="entry name" value="HISTIDINE KINASE-RELATED"/>
    <property type="match status" value="1"/>
</dbReference>
<feature type="modified residue" description="4-aspartylphosphate" evidence="8">
    <location>
        <position position="55"/>
    </location>
</feature>
<dbReference type="Proteomes" id="UP000256977">
    <property type="component" value="Unassembled WGS sequence"/>
</dbReference>
<dbReference type="InterPro" id="IPR018060">
    <property type="entry name" value="HTH_AraC"/>
</dbReference>
<dbReference type="Pfam" id="PF00072">
    <property type="entry name" value="Response_reg"/>
    <property type="match status" value="1"/>
</dbReference>
<dbReference type="Gene3D" id="1.10.10.60">
    <property type="entry name" value="Homeodomain-like"/>
    <property type="match status" value="2"/>
</dbReference>
<evidence type="ECO:0000256" key="8">
    <source>
        <dbReference type="PROSITE-ProRule" id="PRU00169"/>
    </source>
</evidence>
<comment type="caution">
    <text evidence="11">The sequence shown here is derived from an EMBL/GenBank/DDBJ whole genome shotgun (WGS) entry which is preliminary data.</text>
</comment>
<evidence type="ECO:0000256" key="6">
    <source>
        <dbReference type="ARBA" id="ARBA00023125"/>
    </source>
</evidence>
<accession>A0A3D9KHM0</accession>
<protein>
    <submittedName>
        <fullName evidence="11">AraC family two component transcriptional regulator</fullName>
    </submittedName>
</protein>
<dbReference type="AlphaFoldDB" id="A0A3D9KHM0"/>
<dbReference type="PROSITE" id="PS50110">
    <property type="entry name" value="RESPONSE_REGULATORY"/>
    <property type="match status" value="1"/>
</dbReference>
<keyword evidence="6" id="KW-0238">DNA-binding</keyword>
<keyword evidence="3 8" id="KW-0597">Phosphoprotein</keyword>
<dbReference type="SMART" id="SM00448">
    <property type="entry name" value="REC"/>
    <property type="match status" value="1"/>
</dbReference>
<feature type="domain" description="HTH araC/xylS-type" evidence="9">
    <location>
        <begin position="149"/>
        <end position="247"/>
    </location>
</feature>
<dbReference type="PRINTS" id="PR00032">
    <property type="entry name" value="HTHARAC"/>
</dbReference>
<dbReference type="PANTHER" id="PTHR42713:SF3">
    <property type="entry name" value="TRANSCRIPTIONAL REGULATORY PROTEIN HPTR"/>
    <property type="match status" value="1"/>
</dbReference>
<feature type="domain" description="Response regulatory" evidence="10">
    <location>
        <begin position="3"/>
        <end position="120"/>
    </location>
</feature>
<dbReference type="InterPro" id="IPR001789">
    <property type="entry name" value="Sig_transdc_resp-reg_receiver"/>
</dbReference>
<dbReference type="SUPFAM" id="SSF46689">
    <property type="entry name" value="Homeodomain-like"/>
    <property type="match status" value="2"/>
</dbReference>
<dbReference type="SMART" id="SM00342">
    <property type="entry name" value="HTH_ARAC"/>
    <property type="match status" value="1"/>
</dbReference>
<dbReference type="GO" id="GO:0043565">
    <property type="term" value="F:sequence-specific DNA binding"/>
    <property type="evidence" value="ECO:0007669"/>
    <property type="project" value="InterPro"/>
</dbReference>
<keyword evidence="7" id="KW-0804">Transcription</keyword>
<dbReference type="GO" id="GO:0000160">
    <property type="term" value="P:phosphorelay signal transduction system"/>
    <property type="evidence" value="ECO:0007669"/>
    <property type="project" value="UniProtKB-KW"/>
</dbReference>
<evidence type="ECO:0000256" key="2">
    <source>
        <dbReference type="ARBA" id="ARBA00022490"/>
    </source>
</evidence>
<keyword evidence="4" id="KW-0902">Two-component regulatory system</keyword>